<feature type="modified residue" description="4-aspartylphosphate" evidence="6">
    <location>
        <position position="54"/>
    </location>
</feature>
<dbReference type="PANTHER" id="PTHR43214">
    <property type="entry name" value="TWO-COMPONENT RESPONSE REGULATOR"/>
    <property type="match status" value="1"/>
</dbReference>
<feature type="domain" description="HTH luxR-type" evidence="7">
    <location>
        <begin position="144"/>
        <end position="209"/>
    </location>
</feature>
<organism evidence="9 10">
    <name type="scientific">Virgibacillus subterraneus</name>
    <dbReference type="NCBI Taxonomy" id="621109"/>
    <lineage>
        <taxon>Bacteria</taxon>
        <taxon>Bacillati</taxon>
        <taxon>Bacillota</taxon>
        <taxon>Bacilli</taxon>
        <taxon>Bacillales</taxon>
        <taxon>Bacillaceae</taxon>
        <taxon>Virgibacillus</taxon>
    </lineage>
</organism>
<dbReference type="EMBL" id="FOEH01000003">
    <property type="protein sequence ID" value="SEQ38052.1"/>
    <property type="molecule type" value="Genomic_DNA"/>
</dbReference>
<dbReference type="PROSITE" id="PS50110">
    <property type="entry name" value="RESPONSE_REGULATORY"/>
    <property type="match status" value="1"/>
</dbReference>
<comment type="subcellular location">
    <subcellularLocation>
        <location evidence="1">Cytoplasm</location>
    </subcellularLocation>
</comment>
<evidence type="ECO:0000256" key="6">
    <source>
        <dbReference type="PROSITE-ProRule" id="PRU00169"/>
    </source>
</evidence>
<dbReference type="Pfam" id="PF00196">
    <property type="entry name" value="GerE"/>
    <property type="match status" value="1"/>
</dbReference>
<proteinExistence type="predicted"/>
<comment type="caution">
    <text evidence="9">The sequence shown here is derived from an EMBL/GenBank/DDBJ whole genome shotgun (WGS) entry which is preliminary data.</text>
</comment>
<protein>
    <submittedName>
        <fullName evidence="9">Two component transcriptional regulator, LuxR family</fullName>
    </submittedName>
</protein>
<dbReference type="InterPro" id="IPR000792">
    <property type="entry name" value="Tscrpt_reg_LuxR_C"/>
</dbReference>
<dbReference type="InterPro" id="IPR039420">
    <property type="entry name" value="WalR-like"/>
</dbReference>
<dbReference type="SUPFAM" id="SSF52172">
    <property type="entry name" value="CheY-like"/>
    <property type="match status" value="1"/>
</dbReference>
<dbReference type="InterPro" id="IPR001789">
    <property type="entry name" value="Sig_transdc_resp-reg_receiver"/>
</dbReference>
<sequence length="221" mass="25041">MIKIMLVDDHAVLRDGLKNIIDLENDIKVVGEAISEEDALQKIEKIDPDIVLMDINLPGLSGIEVTRILKKNYPNIKVCILTMYSHDEYFMSAIREGADGYLLKDSPSEQVIQAIRTIANGESVIQPSMTKKLLSFHQQKKETDAESSSELSEREKEVLMCLLEGLSNKDIATKLFISDKTVKIHVSKIFKKFNVKSRSQVIIHAVQNQLVPISHIRREKE</sequence>
<accession>A0A1H9FJH1</accession>
<dbReference type="Gene3D" id="3.40.50.2300">
    <property type="match status" value="1"/>
</dbReference>
<dbReference type="SMART" id="SM00448">
    <property type="entry name" value="REC"/>
    <property type="match status" value="1"/>
</dbReference>
<dbReference type="RefSeq" id="WP_092504308.1">
    <property type="nucleotide sequence ID" value="NZ_FOEH01000003.1"/>
</dbReference>
<evidence type="ECO:0000259" key="7">
    <source>
        <dbReference type="PROSITE" id="PS50043"/>
    </source>
</evidence>
<evidence type="ECO:0000256" key="5">
    <source>
        <dbReference type="ARBA" id="ARBA00023163"/>
    </source>
</evidence>
<dbReference type="SUPFAM" id="SSF46894">
    <property type="entry name" value="C-terminal effector domain of the bipartite response regulators"/>
    <property type="match status" value="1"/>
</dbReference>
<evidence type="ECO:0000256" key="2">
    <source>
        <dbReference type="ARBA" id="ARBA00022553"/>
    </source>
</evidence>
<evidence type="ECO:0000313" key="10">
    <source>
        <dbReference type="Proteomes" id="UP000198733"/>
    </source>
</evidence>
<evidence type="ECO:0000256" key="1">
    <source>
        <dbReference type="ARBA" id="ARBA00004496"/>
    </source>
</evidence>
<feature type="domain" description="Response regulatory" evidence="8">
    <location>
        <begin position="3"/>
        <end position="119"/>
    </location>
</feature>
<dbReference type="CDD" id="cd06170">
    <property type="entry name" value="LuxR_C_like"/>
    <property type="match status" value="1"/>
</dbReference>
<dbReference type="InterPro" id="IPR011006">
    <property type="entry name" value="CheY-like_superfamily"/>
</dbReference>
<dbReference type="SMART" id="SM00421">
    <property type="entry name" value="HTH_LUXR"/>
    <property type="match status" value="1"/>
</dbReference>
<keyword evidence="3" id="KW-0805">Transcription regulation</keyword>
<reference evidence="9 10" key="1">
    <citation type="submission" date="2016-10" db="EMBL/GenBank/DDBJ databases">
        <authorList>
            <person name="Varghese N."/>
            <person name="Submissions S."/>
        </authorList>
    </citation>
    <scope>NUCLEOTIDE SEQUENCE [LARGE SCALE GENOMIC DNA]</scope>
    <source>
        <strain evidence="9 10">CGMCC 1.7734</strain>
    </source>
</reference>
<keyword evidence="10" id="KW-1185">Reference proteome</keyword>
<keyword evidence="2 6" id="KW-0597">Phosphoprotein</keyword>
<keyword evidence="4" id="KW-0238">DNA-binding</keyword>
<evidence type="ECO:0000313" key="9">
    <source>
        <dbReference type="EMBL" id="SEQ38052.1"/>
    </source>
</evidence>
<gene>
    <name evidence="9" type="ORF">SAMN05216232_2229</name>
</gene>
<evidence type="ECO:0000259" key="8">
    <source>
        <dbReference type="PROSITE" id="PS50110"/>
    </source>
</evidence>
<keyword evidence="5" id="KW-0804">Transcription</keyword>
<evidence type="ECO:0000256" key="3">
    <source>
        <dbReference type="ARBA" id="ARBA00023015"/>
    </source>
</evidence>
<dbReference type="CDD" id="cd17535">
    <property type="entry name" value="REC_NarL-like"/>
    <property type="match status" value="1"/>
</dbReference>
<dbReference type="PRINTS" id="PR00038">
    <property type="entry name" value="HTHLUXR"/>
</dbReference>
<dbReference type="PROSITE" id="PS50043">
    <property type="entry name" value="HTH_LUXR_2"/>
    <property type="match status" value="1"/>
</dbReference>
<evidence type="ECO:0000256" key="4">
    <source>
        <dbReference type="ARBA" id="ARBA00023125"/>
    </source>
</evidence>
<dbReference type="PANTHER" id="PTHR43214:SF43">
    <property type="entry name" value="TWO-COMPONENT RESPONSE REGULATOR"/>
    <property type="match status" value="1"/>
</dbReference>
<dbReference type="Proteomes" id="UP000198733">
    <property type="component" value="Unassembled WGS sequence"/>
</dbReference>
<dbReference type="InterPro" id="IPR058245">
    <property type="entry name" value="NreC/VraR/RcsB-like_REC"/>
</dbReference>
<dbReference type="InterPro" id="IPR016032">
    <property type="entry name" value="Sig_transdc_resp-reg_C-effctor"/>
</dbReference>
<dbReference type="Pfam" id="PF00072">
    <property type="entry name" value="Response_reg"/>
    <property type="match status" value="1"/>
</dbReference>
<name>A0A1H9FJH1_9BACI</name>